<reference evidence="1" key="1">
    <citation type="submission" date="2015-06" db="UniProtKB">
        <authorList>
            <consortium name="EnsemblPlants"/>
        </authorList>
    </citation>
    <scope>IDENTIFICATION</scope>
</reference>
<protein>
    <submittedName>
        <fullName evidence="1">Uncharacterized protein</fullName>
    </submittedName>
</protein>
<proteinExistence type="predicted"/>
<name>M8BRB9_AEGTA</name>
<accession>M8BRB9</accession>
<dbReference type="EnsemblPlants" id="EMT24549">
    <property type="protein sequence ID" value="EMT24549"/>
    <property type="gene ID" value="F775_24933"/>
</dbReference>
<organism evidence="1">
    <name type="scientific">Aegilops tauschii</name>
    <name type="common">Tausch's goatgrass</name>
    <name type="synonym">Aegilops squarrosa</name>
    <dbReference type="NCBI Taxonomy" id="37682"/>
    <lineage>
        <taxon>Eukaryota</taxon>
        <taxon>Viridiplantae</taxon>
        <taxon>Streptophyta</taxon>
        <taxon>Embryophyta</taxon>
        <taxon>Tracheophyta</taxon>
        <taxon>Spermatophyta</taxon>
        <taxon>Magnoliopsida</taxon>
        <taxon>Liliopsida</taxon>
        <taxon>Poales</taxon>
        <taxon>Poaceae</taxon>
        <taxon>BOP clade</taxon>
        <taxon>Pooideae</taxon>
        <taxon>Triticodae</taxon>
        <taxon>Triticeae</taxon>
        <taxon>Triticinae</taxon>
        <taxon>Aegilops</taxon>
    </lineage>
</organism>
<evidence type="ECO:0000313" key="1">
    <source>
        <dbReference type="EnsemblPlants" id="EMT24549"/>
    </source>
</evidence>
<dbReference type="AlphaFoldDB" id="M8BRB9"/>
<sequence length="172" mass="19878">MAAAPLVFPPPPPPHPVLPCPSLPFSSFSKRREDRGARATTMATGRSYNRVVLQLPYMYELQSRFAPKRASVQQKAPEKFRVHRSHFRLALFYSPVWVKQGEVEFNYTESFYELMGSIFYRQEMGIWLSNRPLLEVLSVDHFPELVSIRGLPALAKSKRLTISKCPKLKQRR</sequence>